<accession>K5WNA7</accession>
<dbReference type="GeneID" id="18824747"/>
<feature type="compositionally biased region" description="Polar residues" evidence="1">
    <location>
        <begin position="12"/>
        <end position="28"/>
    </location>
</feature>
<dbReference type="RefSeq" id="XP_007332440.1">
    <property type="nucleotide sequence ID" value="XM_007332378.1"/>
</dbReference>
<dbReference type="AlphaFoldDB" id="K5WNA7"/>
<reference evidence="3" key="1">
    <citation type="journal article" date="2012" name="Proc. Natl. Acad. Sci. U.S.A.">
        <title>Genome sequence of the button mushroom Agaricus bisporus reveals mechanisms governing adaptation to a humic-rich ecological niche.</title>
        <authorList>
            <person name="Morin E."/>
            <person name="Kohler A."/>
            <person name="Baker A.R."/>
            <person name="Foulongne-Oriol M."/>
            <person name="Lombard V."/>
            <person name="Nagy L.G."/>
            <person name="Ohm R.A."/>
            <person name="Patyshakuliyeva A."/>
            <person name="Brun A."/>
            <person name="Aerts A.L."/>
            <person name="Bailey A.M."/>
            <person name="Billette C."/>
            <person name="Coutinho P.M."/>
            <person name="Deakin G."/>
            <person name="Doddapaneni H."/>
            <person name="Floudas D."/>
            <person name="Grimwood J."/>
            <person name="Hilden K."/>
            <person name="Kuees U."/>
            <person name="LaButti K.M."/>
            <person name="Lapidus A."/>
            <person name="Lindquist E.A."/>
            <person name="Lucas S.M."/>
            <person name="Murat C."/>
            <person name="Riley R.W."/>
            <person name="Salamov A.A."/>
            <person name="Schmutz J."/>
            <person name="Subramanian V."/>
            <person name="Woesten H.A.B."/>
            <person name="Xu J."/>
            <person name="Eastwood D.C."/>
            <person name="Foster G.D."/>
            <person name="Sonnenberg A.S."/>
            <person name="Cullen D."/>
            <person name="de Vries R.P."/>
            <person name="Lundell T."/>
            <person name="Hibbett D.S."/>
            <person name="Henrissat B."/>
            <person name="Burton K.S."/>
            <person name="Kerrigan R.W."/>
            <person name="Challen M.P."/>
            <person name="Grigoriev I.V."/>
            <person name="Martin F."/>
        </authorList>
    </citation>
    <scope>NUCLEOTIDE SEQUENCE [LARGE SCALE GENOMIC DNA]</scope>
    <source>
        <strain evidence="3">JB137-S8 / ATCC MYA-4627 / FGSC 10392</strain>
    </source>
</reference>
<dbReference type="InParanoid" id="K5WNA7"/>
<evidence type="ECO:0000313" key="3">
    <source>
        <dbReference type="Proteomes" id="UP000008493"/>
    </source>
</evidence>
<gene>
    <name evidence="2" type="ORF">AGABI1DRAFT_115495</name>
</gene>
<proteinExistence type="predicted"/>
<feature type="region of interest" description="Disordered" evidence="1">
    <location>
        <begin position="1"/>
        <end position="52"/>
    </location>
</feature>
<sequence>MSASPYRWEPNSVGTQASGNVTDSGSGQDKSDAAGKSDDNSGPRQKPGAGKY</sequence>
<evidence type="ECO:0000256" key="1">
    <source>
        <dbReference type="SAM" id="MobiDB-lite"/>
    </source>
</evidence>
<organism evidence="2 3">
    <name type="scientific">Agaricus bisporus var. burnettii (strain JB137-S8 / ATCC MYA-4627 / FGSC 10392)</name>
    <name type="common">White button mushroom</name>
    <dbReference type="NCBI Taxonomy" id="597362"/>
    <lineage>
        <taxon>Eukaryota</taxon>
        <taxon>Fungi</taxon>
        <taxon>Dikarya</taxon>
        <taxon>Basidiomycota</taxon>
        <taxon>Agaricomycotina</taxon>
        <taxon>Agaricomycetes</taxon>
        <taxon>Agaricomycetidae</taxon>
        <taxon>Agaricales</taxon>
        <taxon>Agaricineae</taxon>
        <taxon>Agaricaceae</taxon>
        <taxon>Agaricus</taxon>
    </lineage>
</organism>
<dbReference type="EMBL" id="JH971399">
    <property type="protein sequence ID" value="EKM76816.1"/>
    <property type="molecule type" value="Genomic_DNA"/>
</dbReference>
<dbReference type="Proteomes" id="UP000008493">
    <property type="component" value="Unassembled WGS sequence"/>
</dbReference>
<dbReference type="HOGENOM" id="CLU_3086656_0_0_1"/>
<keyword evidence="3" id="KW-1185">Reference proteome</keyword>
<feature type="compositionally biased region" description="Basic and acidic residues" evidence="1">
    <location>
        <begin position="29"/>
        <end position="41"/>
    </location>
</feature>
<name>K5WNA7_AGABU</name>
<protein>
    <submittedName>
        <fullName evidence="2">Uncharacterized protein</fullName>
    </submittedName>
</protein>
<dbReference type="KEGG" id="abp:AGABI1DRAFT115495"/>
<dbReference type="OMA" id="WEPNSVG"/>
<evidence type="ECO:0000313" key="2">
    <source>
        <dbReference type="EMBL" id="EKM76816.1"/>
    </source>
</evidence>